<dbReference type="SUPFAM" id="SSF48008">
    <property type="entry name" value="GntR ligand-binding domain-like"/>
    <property type="match status" value="1"/>
</dbReference>
<gene>
    <name evidence="5" type="ORF">E5351_02480</name>
</gene>
<dbReference type="GO" id="GO:0003700">
    <property type="term" value="F:DNA-binding transcription factor activity"/>
    <property type="evidence" value="ECO:0007669"/>
    <property type="project" value="InterPro"/>
</dbReference>
<dbReference type="GO" id="GO:0003677">
    <property type="term" value="F:DNA binding"/>
    <property type="evidence" value="ECO:0007669"/>
    <property type="project" value="UniProtKB-KW"/>
</dbReference>
<evidence type="ECO:0000256" key="1">
    <source>
        <dbReference type="ARBA" id="ARBA00023015"/>
    </source>
</evidence>
<protein>
    <submittedName>
        <fullName evidence="5">GntR family transcriptional regulator</fullName>
    </submittedName>
</protein>
<dbReference type="InterPro" id="IPR008920">
    <property type="entry name" value="TF_FadR/GntR_C"/>
</dbReference>
<evidence type="ECO:0000259" key="4">
    <source>
        <dbReference type="PROSITE" id="PS50949"/>
    </source>
</evidence>
<evidence type="ECO:0000313" key="5">
    <source>
        <dbReference type="EMBL" id="TGY16878.1"/>
    </source>
</evidence>
<dbReference type="Proteomes" id="UP000309117">
    <property type="component" value="Unassembled WGS sequence"/>
</dbReference>
<proteinExistence type="predicted"/>
<dbReference type="PROSITE" id="PS50949">
    <property type="entry name" value="HTH_GNTR"/>
    <property type="match status" value="1"/>
</dbReference>
<dbReference type="InterPro" id="IPR036390">
    <property type="entry name" value="WH_DNA-bd_sf"/>
</dbReference>
<dbReference type="SMART" id="SM00345">
    <property type="entry name" value="HTH_GNTR"/>
    <property type="match status" value="1"/>
</dbReference>
<dbReference type="AlphaFoldDB" id="A0A4S2BPI2"/>
<evidence type="ECO:0000256" key="2">
    <source>
        <dbReference type="ARBA" id="ARBA00023125"/>
    </source>
</evidence>
<organism evidence="5 6">
    <name type="scientific">Lactobacillus intestinalis</name>
    <dbReference type="NCBI Taxonomy" id="151781"/>
    <lineage>
        <taxon>Bacteria</taxon>
        <taxon>Bacillati</taxon>
        <taxon>Bacillota</taxon>
        <taxon>Bacilli</taxon>
        <taxon>Lactobacillales</taxon>
        <taxon>Lactobacillaceae</taxon>
        <taxon>Lactobacillus</taxon>
    </lineage>
</organism>
<dbReference type="InterPro" id="IPR000524">
    <property type="entry name" value="Tscrpt_reg_HTH_GntR"/>
</dbReference>
<dbReference type="RefSeq" id="WP_135960306.1">
    <property type="nucleotide sequence ID" value="NZ_SRYV01000003.1"/>
</dbReference>
<dbReference type="PANTHER" id="PTHR43537">
    <property type="entry name" value="TRANSCRIPTIONAL REGULATOR, GNTR FAMILY"/>
    <property type="match status" value="1"/>
</dbReference>
<evidence type="ECO:0000256" key="3">
    <source>
        <dbReference type="ARBA" id="ARBA00023163"/>
    </source>
</evidence>
<evidence type="ECO:0000313" key="6">
    <source>
        <dbReference type="Proteomes" id="UP000309117"/>
    </source>
</evidence>
<dbReference type="CDD" id="cd07377">
    <property type="entry name" value="WHTH_GntR"/>
    <property type="match status" value="1"/>
</dbReference>
<keyword evidence="3" id="KW-0804">Transcription</keyword>
<comment type="caution">
    <text evidence="5">The sequence shown here is derived from an EMBL/GenBank/DDBJ whole genome shotgun (WGS) entry which is preliminary data.</text>
</comment>
<dbReference type="Pfam" id="PF00392">
    <property type="entry name" value="GntR"/>
    <property type="match status" value="1"/>
</dbReference>
<keyword evidence="2" id="KW-0238">DNA-binding</keyword>
<dbReference type="InterPro" id="IPR011711">
    <property type="entry name" value="GntR_C"/>
</dbReference>
<dbReference type="EMBL" id="SRYV01000003">
    <property type="protein sequence ID" value="TGY16878.1"/>
    <property type="molecule type" value="Genomic_DNA"/>
</dbReference>
<dbReference type="Gene3D" id="1.10.10.10">
    <property type="entry name" value="Winged helix-like DNA-binding domain superfamily/Winged helix DNA-binding domain"/>
    <property type="match status" value="1"/>
</dbReference>
<accession>A0A4S2BPI2</accession>
<dbReference type="Gene3D" id="1.20.120.530">
    <property type="entry name" value="GntR ligand-binding domain-like"/>
    <property type="match status" value="1"/>
</dbReference>
<dbReference type="PANTHER" id="PTHR43537:SF5">
    <property type="entry name" value="UXU OPERON TRANSCRIPTIONAL REGULATOR"/>
    <property type="match status" value="1"/>
</dbReference>
<dbReference type="Pfam" id="PF07729">
    <property type="entry name" value="FCD"/>
    <property type="match status" value="1"/>
</dbReference>
<name>A0A4S2BPI2_9LACO</name>
<sequence length="221" mass="26488">MQQNLTEQAYEKILNKIISFEFEPGQRISEKGIENVIKIGRTPVREALLRLRQEELIYVVPQSGTYISKINLDRVFDSILVRNSMENKVLQEACDQDYSRLEIFRINQTIEEQRQAAIDRDLTTFLHFNDQFHKQFYMDTHHNFIWNWLTRINIYFYRLTALSLKVDESNWEKSIAEHEQIMKAILNHDKAELKEAFQYHISTAPETEQKIEKQYADYIQH</sequence>
<feature type="domain" description="HTH gntR-type" evidence="4">
    <location>
        <begin position="3"/>
        <end position="70"/>
    </location>
</feature>
<dbReference type="SUPFAM" id="SSF46785">
    <property type="entry name" value="Winged helix' DNA-binding domain"/>
    <property type="match status" value="1"/>
</dbReference>
<reference evidence="5 6" key="1">
    <citation type="submission" date="2019-04" db="EMBL/GenBank/DDBJ databases">
        <title>Microbes associate with the intestines of laboratory mice.</title>
        <authorList>
            <person name="Navarre W."/>
            <person name="Wong E."/>
            <person name="Huang K."/>
            <person name="Tropini C."/>
            <person name="Ng K."/>
            <person name="Yu B."/>
        </authorList>
    </citation>
    <scope>NUCLEOTIDE SEQUENCE [LARGE SCALE GENOMIC DNA]</scope>
    <source>
        <strain evidence="5 6">NM61_E11</strain>
    </source>
</reference>
<dbReference type="InterPro" id="IPR036388">
    <property type="entry name" value="WH-like_DNA-bd_sf"/>
</dbReference>
<keyword evidence="1" id="KW-0805">Transcription regulation</keyword>